<keyword evidence="2" id="KW-1185">Reference proteome</keyword>
<dbReference type="AlphaFoldDB" id="Q7AJZ8"/>
<dbReference type="NCBIfam" id="NF046065">
    <property type="entry name" value="MtxRegRemB"/>
    <property type="match status" value="1"/>
</dbReference>
<dbReference type="KEGG" id="bha:BH0005"/>
<accession>Q7AJZ8</accession>
<sequence length="89" mass="10054">MFIHLGGDHVIRSKDVIAILDRDMEQSSGVTKEYLEHHQKNGNIVTISSDLIKSIVVTPDTIYYSPISSVTLKRRSHAVSELDRFGEEE</sequence>
<evidence type="ECO:0000313" key="2">
    <source>
        <dbReference type="Proteomes" id="UP000001258"/>
    </source>
</evidence>
<evidence type="ECO:0000313" key="1">
    <source>
        <dbReference type="EMBL" id="BAB03724.1"/>
    </source>
</evidence>
<gene>
    <name evidence="1" type="ordered locus">BH0005</name>
</gene>
<organism evidence="1 2">
    <name type="scientific">Halalkalibacterium halodurans (strain ATCC BAA-125 / DSM 18197 / FERM 7344 / JCM 9153 / C-125)</name>
    <name type="common">Bacillus halodurans</name>
    <dbReference type="NCBI Taxonomy" id="272558"/>
    <lineage>
        <taxon>Bacteria</taxon>
        <taxon>Bacillati</taxon>
        <taxon>Bacillota</taxon>
        <taxon>Bacilli</taxon>
        <taxon>Bacillales</taxon>
        <taxon>Bacillaceae</taxon>
        <taxon>Halalkalibacterium (ex Joshi et al. 2022)</taxon>
    </lineage>
</organism>
<dbReference type="STRING" id="272558.gene:10725820"/>
<dbReference type="EMBL" id="BA000004">
    <property type="protein sequence ID" value="BAB03724.1"/>
    <property type="molecule type" value="Genomic_DNA"/>
</dbReference>
<protein>
    <submittedName>
        <fullName evidence="1">BH0005 protein</fullName>
    </submittedName>
</protein>
<reference evidence="1 2" key="1">
    <citation type="journal article" date="2000" name="Nucleic Acids Res.">
        <title>Complete genome sequence of the alkaliphilic bacterium Bacillus halodurans and genomic sequence comparison with Bacillus subtilis.</title>
        <authorList>
            <person name="Takami H."/>
            <person name="Nakasone K."/>
            <person name="Takaki Y."/>
            <person name="Maeno G."/>
            <person name="Sasaki R."/>
            <person name="Masui N."/>
            <person name="Fuji F."/>
            <person name="Hirama C."/>
            <person name="Nakamura Y."/>
            <person name="Ogasawara N."/>
            <person name="Kuhara S."/>
            <person name="Horikoshi K."/>
        </authorList>
    </citation>
    <scope>NUCLEOTIDE SEQUENCE [LARGE SCALE GENOMIC DNA]</scope>
    <source>
        <strain evidence="2">ATCC BAA-125 / DSM 18197 / FERM 7344 / JCM 9153 / C-125</strain>
    </source>
</reference>
<proteinExistence type="predicted"/>
<dbReference type="Proteomes" id="UP000001258">
    <property type="component" value="Chromosome"/>
</dbReference>
<dbReference type="OrthoDB" id="9811390at2"/>
<dbReference type="PIR" id="E83650">
    <property type="entry name" value="E83650"/>
</dbReference>
<dbReference type="eggNOG" id="ENOG5032Y6E">
    <property type="taxonomic scope" value="Bacteria"/>
</dbReference>
<name>Q7AJZ8_HALH5</name>
<dbReference type="HOGENOM" id="CLU_173118_2_0_9"/>
<dbReference type="InterPro" id="IPR007169">
    <property type="entry name" value="RemA-like"/>
</dbReference>
<dbReference type="RefSeq" id="WP_010896189.1">
    <property type="nucleotide sequence ID" value="NC_002570.2"/>
</dbReference>
<dbReference type="Pfam" id="PF04025">
    <property type="entry name" value="RemA-like"/>
    <property type="match status" value="1"/>
</dbReference>